<feature type="signal peptide" evidence="1">
    <location>
        <begin position="1"/>
        <end position="19"/>
    </location>
</feature>
<dbReference type="InterPro" id="IPR010009">
    <property type="entry name" value="ApoLp-III"/>
</dbReference>
<dbReference type="Pfam" id="PF07464">
    <property type="entry name" value="ApoLp-III"/>
    <property type="match status" value="1"/>
</dbReference>
<organism evidence="2">
    <name type="scientific">Culex tarsalis</name>
    <name type="common">Encephalitis mosquito</name>
    <dbReference type="NCBI Taxonomy" id="7177"/>
    <lineage>
        <taxon>Eukaryota</taxon>
        <taxon>Metazoa</taxon>
        <taxon>Ecdysozoa</taxon>
        <taxon>Arthropoda</taxon>
        <taxon>Hexapoda</taxon>
        <taxon>Insecta</taxon>
        <taxon>Pterygota</taxon>
        <taxon>Neoptera</taxon>
        <taxon>Endopterygota</taxon>
        <taxon>Diptera</taxon>
        <taxon>Nematocera</taxon>
        <taxon>Culicoidea</taxon>
        <taxon>Culicidae</taxon>
        <taxon>Culicinae</taxon>
        <taxon>Culicini</taxon>
        <taxon>Culex</taxon>
        <taxon>Culex</taxon>
    </lineage>
</organism>
<dbReference type="AlphaFoldDB" id="A0A1Q3FNT5"/>
<evidence type="ECO:0000313" key="2">
    <source>
        <dbReference type="EMBL" id="JAV29227.1"/>
    </source>
</evidence>
<reference evidence="2" key="1">
    <citation type="submission" date="2017-01" db="EMBL/GenBank/DDBJ databases">
        <title>A deep insight into the sialotranscriptome of adult male and female Cluex tarsalis mosquitoes.</title>
        <authorList>
            <person name="Ribeiro J.M."/>
            <person name="Moreira F."/>
            <person name="Bernard K.A."/>
            <person name="Calvo E."/>
        </authorList>
    </citation>
    <scope>NUCLEOTIDE SEQUENCE</scope>
    <source>
        <strain evidence="2">Kern County</strain>
        <tissue evidence="2">Salivary glands</tissue>
    </source>
</reference>
<dbReference type="Gene3D" id="1.20.120.20">
    <property type="entry name" value="Apolipoprotein"/>
    <property type="match status" value="1"/>
</dbReference>
<feature type="chain" id="PRO_5010297435" evidence="1">
    <location>
        <begin position="20"/>
        <end position="197"/>
    </location>
</feature>
<keyword evidence="1" id="KW-0732">Signal</keyword>
<dbReference type="CDD" id="cd13769">
    <property type="entry name" value="ApoLp-III_like"/>
    <property type="match status" value="1"/>
</dbReference>
<dbReference type="GO" id="GO:0008289">
    <property type="term" value="F:lipid binding"/>
    <property type="evidence" value="ECO:0007669"/>
    <property type="project" value="InterPro"/>
</dbReference>
<dbReference type="EMBL" id="GFDL01005818">
    <property type="protein sequence ID" value="JAV29227.1"/>
    <property type="molecule type" value="Transcribed_RNA"/>
</dbReference>
<dbReference type="SUPFAM" id="SSF47857">
    <property type="entry name" value="Apolipophorin-III"/>
    <property type="match status" value="1"/>
</dbReference>
<proteinExistence type="predicted"/>
<evidence type="ECO:0000256" key="1">
    <source>
        <dbReference type="SAM" id="SignalP"/>
    </source>
</evidence>
<protein>
    <submittedName>
        <fullName evidence="2">Putative apolipophorin-iii</fullName>
    </submittedName>
</protein>
<accession>A0A1Q3FNT5</accession>
<dbReference type="GO" id="GO:0006869">
    <property type="term" value="P:lipid transport"/>
    <property type="evidence" value="ECO:0007669"/>
    <property type="project" value="InterPro"/>
</dbReference>
<sequence>MAKLVFIVLALCLVQVSLARVTRDAPAPPAEENPFLKSLSEFGQKFQTALADTQQSVLKALGFQSNEEVVETIQKNTGKYVDQLKTIQATIQEEASKHANIFDPIVKDLNAQIAQTRQKLSEQNPELVQKAQEYQQSVQANIQSLATEAQKAGERIKEEGRGASEQLQAALKQLYDVTFQTLQKTAQELEPKKEGTR</sequence>
<dbReference type="GO" id="GO:0005576">
    <property type="term" value="C:extracellular region"/>
    <property type="evidence" value="ECO:0007669"/>
    <property type="project" value="InterPro"/>
</dbReference>
<name>A0A1Q3FNT5_CULTA</name>